<dbReference type="FunFam" id="3.40.50.150:FF:000054">
    <property type="entry name" value="Catechol O-methyltransferase"/>
    <property type="match status" value="1"/>
</dbReference>
<dbReference type="EMBL" id="WNTK01000003">
    <property type="protein sequence ID" value="KAG9487521.1"/>
    <property type="molecule type" value="Genomic_DNA"/>
</dbReference>
<dbReference type="SUPFAM" id="SSF53335">
    <property type="entry name" value="S-adenosyl-L-methionine-dependent methyltransferases"/>
    <property type="match status" value="1"/>
</dbReference>
<dbReference type="PANTHER" id="PTHR43836">
    <property type="entry name" value="CATECHOL O-METHYLTRANSFERASE 1-RELATED"/>
    <property type="match status" value="1"/>
</dbReference>
<evidence type="ECO:0000256" key="11">
    <source>
        <dbReference type="PIRSR" id="PIRSR037177-1"/>
    </source>
</evidence>
<evidence type="ECO:0000256" key="5">
    <source>
        <dbReference type="ARBA" id="ARBA00022723"/>
    </source>
</evidence>
<comment type="similarity">
    <text evidence="9 10">Belongs to the class I-like SAM-binding methyltransferase superfamily. Cation-dependent O-methyltransferase family.</text>
</comment>
<comment type="caution">
    <text evidence="15">The sequence shown here is derived from an EMBL/GenBank/DDBJ whole genome shotgun (WGS) entry which is preliminary data.</text>
</comment>
<name>A0A8J6KCS1_ELECQ</name>
<dbReference type="EC" id="2.1.1.6" evidence="1 10"/>
<dbReference type="GO" id="GO:0016206">
    <property type="term" value="F:catechol O-methyltransferase activity"/>
    <property type="evidence" value="ECO:0007669"/>
    <property type="project" value="UniProtKB-UniRule"/>
</dbReference>
<keyword evidence="4 10" id="KW-0949">S-adenosyl-L-methionine</keyword>
<dbReference type="Gene3D" id="3.40.50.150">
    <property type="entry name" value="Vaccinia Virus protein VP39"/>
    <property type="match status" value="1"/>
</dbReference>
<feature type="binding site" evidence="12">
    <location>
        <position position="191"/>
    </location>
    <ligand>
        <name>substrate</name>
    </ligand>
</feature>
<feature type="binding site" evidence="13">
    <location>
        <position position="217"/>
    </location>
    <ligand>
        <name>Mg(2+)</name>
        <dbReference type="ChEBI" id="CHEBI:18420"/>
    </ligand>
</feature>
<keyword evidence="5 10" id="KW-0479">Metal-binding</keyword>
<keyword evidence="8 10" id="KW-0128">Catecholamine metabolism</keyword>
<proteinExistence type="inferred from homology"/>
<reference evidence="15" key="1">
    <citation type="thesis" date="2020" institute="ProQuest LLC" country="789 East Eisenhower Parkway, Ann Arbor, MI, USA">
        <title>Comparative Genomics and Chromosome Evolution.</title>
        <authorList>
            <person name="Mudd A.B."/>
        </authorList>
    </citation>
    <scope>NUCLEOTIDE SEQUENCE</scope>
    <source>
        <strain evidence="15">HN-11 Male</strain>
        <tissue evidence="15">Kidney and liver</tissue>
    </source>
</reference>
<feature type="binding site" evidence="12">
    <location>
        <position position="246"/>
    </location>
    <ligand>
        <name>substrate</name>
    </ligand>
</feature>
<dbReference type="GO" id="GO:0032259">
    <property type="term" value="P:methylation"/>
    <property type="evidence" value="ECO:0007669"/>
    <property type="project" value="UniProtKB-UniRule"/>
</dbReference>
<feature type="binding site" evidence="13">
    <location>
        <position position="188"/>
    </location>
    <ligand>
        <name>Mg(2+)</name>
        <dbReference type="ChEBI" id="CHEBI:18420"/>
    </ligand>
</feature>
<protein>
    <recommendedName>
        <fullName evidence="1 10">Catechol O-methyltransferase</fullName>
        <ecNumber evidence="1 10">2.1.1.6</ecNumber>
    </recommendedName>
</protein>
<evidence type="ECO:0000256" key="13">
    <source>
        <dbReference type="PIRSR" id="PIRSR037177-3"/>
    </source>
</evidence>
<keyword evidence="14" id="KW-1133">Transmembrane helix</keyword>
<evidence type="ECO:0000313" key="16">
    <source>
        <dbReference type="Proteomes" id="UP000770717"/>
    </source>
</evidence>
<sequence>MIDLSILLISAASILLLLALYIVVDGPRRTIARIVFHETVEAIKSFFMNQTKEQRVLQYVLDNAVRGDPQSVIDSIDTYCSQKEWAMNVGDQKGLILDNVVKETDPNVLLELGTYCGYSAVRISRLLKPGARFFTVEFNPAFAAIAKQIIEFAGVNDKVQIIEGNTQDIIPQLKKKYELDTLDFVFVDHWKDKYTDDTKLLEKCNLLRKGSVILADNVIVPGAPDFLKYVRSCGRYDCTNYPSVLEYMTEKDALEKAVFRG</sequence>
<feature type="binding site" evidence="11">
    <location>
        <begin position="164"/>
        <end position="167"/>
    </location>
    <ligand>
        <name>S-adenosyl-L-methionine</name>
        <dbReference type="ChEBI" id="CHEBI:59789"/>
    </ligand>
</feature>
<feature type="transmembrane region" description="Helical" evidence="14">
    <location>
        <begin position="6"/>
        <end position="24"/>
    </location>
</feature>
<evidence type="ECO:0000256" key="12">
    <source>
        <dbReference type="PIRSR" id="PIRSR037177-2"/>
    </source>
</evidence>
<dbReference type="Proteomes" id="UP000770717">
    <property type="component" value="Unassembled WGS sequence"/>
</dbReference>
<dbReference type="GO" id="GO:0030424">
    <property type="term" value="C:axon"/>
    <property type="evidence" value="ECO:0007669"/>
    <property type="project" value="TreeGrafter"/>
</dbReference>
<organism evidence="15 16">
    <name type="scientific">Eleutherodactylus coqui</name>
    <name type="common">Puerto Rican coqui</name>
    <dbReference type="NCBI Taxonomy" id="57060"/>
    <lineage>
        <taxon>Eukaryota</taxon>
        <taxon>Metazoa</taxon>
        <taxon>Chordata</taxon>
        <taxon>Craniata</taxon>
        <taxon>Vertebrata</taxon>
        <taxon>Euteleostomi</taxon>
        <taxon>Amphibia</taxon>
        <taxon>Batrachia</taxon>
        <taxon>Anura</taxon>
        <taxon>Neobatrachia</taxon>
        <taxon>Hyloidea</taxon>
        <taxon>Eleutherodactylidae</taxon>
        <taxon>Eleutherodactylinae</taxon>
        <taxon>Eleutherodactylus</taxon>
        <taxon>Eleutherodactylus</taxon>
    </lineage>
</organism>
<keyword evidence="14" id="KW-0472">Membrane</keyword>
<gene>
    <name evidence="15" type="ORF">GDO78_007399</name>
</gene>
<dbReference type="PANTHER" id="PTHR43836:SF3">
    <property type="entry name" value="CATECHOL O-METHYLTRANSFERASE"/>
    <property type="match status" value="1"/>
</dbReference>
<evidence type="ECO:0000256" key="14">
    <source>
        <dbReference type="SAM" id="Phobius"/>
    </source>
</evidence>
<keyword evidence="2 10" id="KW-0489">Methyltransferase</keyword>
<evidence type="ECO:0000256" key="1">
    <source>
        <dbReference type="ARBA" id="ARBA00012880"/>
    </source>
</evidence>
<keyword evidence="16" id="KW-1185">Reference proteome</keyword>
<dbReference type="AlphaFoldDB" id="A0A8J6KCS1"/>
<evidence type="ECO:0000256" key="7">
    <source>
        <dbReference type="ARBA" id="ARBA00022867"/>
    </source>
</evidence>
<evidence type="ECO:0000256" key="4">
    <source>
        <dbReference type="ARBA" id="ARBA00022691"/>
    </source>
</evidence>
<dbReference type="GO" id="GO:0032502">
    <property type="term" value="P:developmental process"/>
    <property type="evidence" value="ECO:0007669"/>
    <property type="project" value="UniProtKB-UniRule"/>
</dbReference>
<dbReference type="GO" id="GO:0016020">
    <property type="term" value="C:membrane"/>
    <property type="evidence" value="ECO:0007669"/>
    <property type="project" value="TreeGrafter"/>
</dbReference>
<comment type="cofactor">
    <cofactor evidence="10 13">
        <name>Mg(2+)</name>
        <dbReference type="ChEBI" id="CHEBI:18420"/>
    </cofactor>
    <text evidence="10 13">Binds 1 Mg(2+) ion per subunit.</text>
</comment>
<dbReference type="GO" id="GO:0042424">
    <property type="term" value="P:catecholamine catabolic process"/>
    <property type="evidence" value="ECO:0007669"/>
    <property type="project" value="UniProtKB-UniRule"/>
</dbReference>
<feature type="binding site" evidence="11">
    <location>
        <position position="137"/>
    </location>
    <ligand>
        <name>S-adenosyl-L-methionine</name>
        <dbReference type="ChEBI" id="CHEBI:59789"/>
    </ligand>
</feature>
<dbReference type="InterPro" id="IPR029063">
    <property type="entry name" value="SAM-dependent_MTases_sf"/>
</dbReference>
<dbReference type="GO" id="GO:0000287">
    <property type="term" value="F:magnesium ion binding"/>
    <property type="evidence" value="ECO:0007669"/>
    <property type="project" value="UniProtKB-UniRule"/>
</dbReference>
<keyword evidence="3 10" id="KW-0808">Transferase</keyword>
<feature type="binding site" evidence="13">
    <location>
        <position position="216"/>
    </location>
    <ligand>
        <name>Mg(2+)</name>
        <dbReference type="ChEBI" id="CHEBI:18420"/>
    </ligand>
</feature>
<keyword evidence="7 10" id="KW-0531">Neurotransmitter degradation</keyword>
<comment type="catalytic activity">
    <reaction evidence="10">
        <text>a catechol + S-adenosyl-L-methionine = a guaiacol + S-adenosyl-L-homocysteine + H(+)</text>
        <dbReference type="Rhea" id="RHEA:17877"/>
        <dbReference type="ChEBI" id="CHEBI:15378"/>
        <dbReference type="ChEBI" id="CHEBI:33566"/>
        <dbReference type="ChEBI" id="CHEBI:57856"/>
        <dbReference type="ChEBI" id="CHEBI:59789"/>
        <dbReference type="ChEBI" id="CHEBI:134251"/>
        <dbReference type="EC" id="2.1.1.6"/>
    </reaction>
</comment>
<dbReference type="Pfam" id="PF01596">
    <property type="entry name" value="Methyltransf_3"/>
    <property type="match status" value="1"/>
</dbReference>
<evidence type="ECO:0000256" key="8">
    <source>
        <dbReference type="ARBA" id="ARBA00022939"/>
    </source>
</evidence>
<dbReference type="OrthoDB" id="186626at2759"/>
<feature type="binding site" evidence="12">
    <location>
        <position position="217"/>
    </location>
    <ligand>
        <name>substrate</name>
    </ligand>
</feature>
<keyword evidence="6 10" id="KW-0460">Magnesium</keyword>
<evidence type="ECO:0000256" key="6">
    <source>
        <dbReference type="ARBA" id="ARBA00022842"/>
    </source>
</evidence>
<comment type="function">
    <text evidence="10">Catalyzes the O-methylation, and thereby the inactivation, of catecholamine neurotransmitters and catechol hormones.</text>
</comment>
<dbReference type="PIRSF" id="PIRSF037177">
    <property type="entry name" value="Catechol_O-mtfrase_euk"/>
    <property type="match status" value="1"/>
</dbReference>
<dbReference type="InterPro" id="IPR002935">
    <property type="entry name" value="SAM_O-MeTrfase"/>
</dbReference>
<dbReference type="InterPro" id="IPR017128">
    <property type="entry name" value="Catechol_O-MeTrfase_euk"/>
</dbReference>
<feature type="binding site" evidence="11">
    <location>
        <position position="119"/>
    </location>
    <ligand>
        <name>S-adenosyl-L-methionine</name>
        <dbReference type="ChEBI" id="CHEBI:59789"/>
    </ligand>
</feature>
<feature type="binding site" evidence="11">
    <location>
        <position position="89"/>
    </location>
    <ligand>
        <name>S-adenosyl-L-methionine</name>
        <dbReference type="ChEBI" id="CHEBI:59789"/>
    </ligand>
</feature>
<evidence type="ECO:0000256" key="2">
    <source>
        <dbReference type="ARBA" id="ARBA00022603"/>
    </source>
</evidence>
<evidence type="ECO:0000256" key="10">
    <source>
        <dbReference type="PIRNR" id="PIRNR037177"/>
    </source>
</evidence>
<evidence type="ECO:0000256" key="3">
    <source>
        <dbReference type="ARBA" id="ARBA00022679"/>
    </source>
</evidence>
<feature type="binding site" evidence="11">
    <location>
        <position position="188"/>
    </location>
    <ligand>
        <name>S-adenosyl-L-methionine</name>
        <dbReference type="ChEBI" id="CHEBI:59789"/>
    </ligand>
</feature>
<accession>A0A8J6KCS1</accession>
<evidence type="ECO:0000313" key="15">
    <source>
        <dbReference type="EMBL" id="KAG9487521.1"/>
    </source>
</evidence>
<dbReference type="PROSITE" id="PS51682">
    <property type="entry name" value="SAM_OMT_I"/>
    <property type="match status" value="1"/>
</dbReference>
<keyword evidence="14" id="KW-0812">Transmembrane</keyword>
<dbReference type="GO" id="GO:0042417">
    <property type="term" value="P:dopamine metabolic process"/>
    <property type="evidence" value="ECO:0007669"/>
    <property type="project" value="UniProtKB-UniRule"/>
</dbReference>
<evidence type="ECO:0000256" key="9">
    <source>
        <dbReference type="ARBA" id="ARBA00023453"/>
    </source>
</evidence>
<dbReference type="GO" id="GO:0030425">
    <property type="term" value="C:dendrite"/>
    <property type="evidence" value="ECO:0007669"/>
    <property type="project" value="TreeGrafter"/>
</dbReference>